<geneLocation type="plasmid" evidence="1 2">
    <name>pQBR103</name>
</geneLocation>
<evidence type="ECO:0000313" key="1">
    <source>
        <dbReference type="EMBL" id="CAM96184.1"/>
    </source>
</evidence>
<dbReference type="Proteomes" id="UP000002332">
    <property type="component" value="Plasmid pQBR103"/>
</dbReference>
<gene>
    <name evidence="1" type="ordered locus">pQBR0152</name>
</gene>
<dbReference type="AlphaFoldDB" id="A4V7R2"/>
<name>A4V7R2_PSEFS</name>
<organism evidence="1 2">
    <name type="scientific">Pseudomonas fluorescens (strain SBW25)</name>
    <dbReference type="NCBI Taxonomy" id="216595"/>
    <lineage>
        <taxon>Bacteria</taxon>
        <taxon>Pseudomonadati</taxon>
        <taxon>Pseudomonadota</taxon>
        <taxon>Gammaproteobacteria</taxon>
        <taxon>Pseudomonadales</taxon>
        <taxon>Pseudomonadaceae</taxon>
        <taxon>Pseudomonas</taxon>
    </lineage>
</organism>
<accession>A4V7R2</accession>
<proteinExistence type="predicted"/>
<reference evidence="1 2" key="1">
    <citation type="journal article" date="2007" name="ISME J.">
        <title>Sequence-based analysis of pQBR103; a representative of a unique, transfer-proficient mega plasmid resident in the microbial community of sugar beet.</title>
        <authorList>
            <person name="Tett A."/>
            <person name="Spiers A.J."/>
            <person name="Crossman L.C."/>
            <person name="Ager D."/>
            <person name="Ciric L."/>
            <person name="Dow J.M."/>
            <person name="Fry J.C."/>
            <person name="Harris D."/>
            <person name="Lilley A."/>
            <person name="Oliver A."/>
            <person name="Parkhill J."/>
            <person name="Quail M.A."/>
            <person name="Rainey P.B."/>
            <person name="Saunders N.J."/>
            <person name="Seeger K."/>
            <person name="Snyder L.A.S."/>
            <person name="Squares R."/>
            <person name="Thomas C.M."/>
            <person name="Turner S.L."/>
            <person name="Zhang X.-X."/>
            <person name="Field D."/>
            <person name="Bailey M.J."/>
        </authorList>
    </citation>
    <scope>NUCLEOTIDE SEQUENCE [LARGE SCALE GENOMIC DNA]</scope>
    <source>
        <strain evidence="1 2">SBW25</strain>
    </source>
</reference>
<evidence type="ECO:0000313" key="2">
    <source>
        <dbReference type="Proteomes" id="UP000002332"/>
    </source>
</evidence>
<dbReference type="EMBL" id="AM235768">
    <property type="protein sequence ID" value="CAM96184.1"/>
    <property type="molecule type" value="Genomic_DNA"/>
</dbReference>
<sequence>MINLELQPLVMGTLLQFSSDQPSAVINPFASFSEEPYELLSLIEAATGYELDPLQRIHAAEAGLLVAQRTTPNAALMIEEWIQHADLADFARAARRALIPA</sequence>
<dbReference type="RefSeq" id="WP_011922960.1">
    <property type="nucleotide sequence ID" value="NC_009444.1"/>
</dbReference>
<keyword evidence="1" id="KW-0614">Plasmid</keyword>
<protein>
    <submittedName>
        <fullName evidence="1">Uncharacterized protein</fullName>
    </submittedName>
</protein>